<protein>
    <submittedName>
        <fullName evidence="1">Uncharacterized protein</fullName>
    </submittedName>
</protein>
<accession>A0A6J5U7T2</accession>
<reference evidence="1 2" key="1">
    <citation type="submission" date="2020-05" db="EMBL/GenBank/DDBJ databases">
        <authorList>
            <person name="Campoy J."/>
            <person name="Schneeberger K."/>
            <person name="Spophaly S."/>
        </authorList>
    </citation>
    <scope>NUCLEOTIDE SEQUENCE [LARGE SCALE GENOMIC DNA]</scope>
    <source>
        <strain evidence="1">PruArmRojPasFocal</strain>
    </source>
</reference>
<dbReference type="AlphaFoldDB" id="A0A6J5U7T2"/>
<evidence type="ECO:0000313" key="2">
    <source>
        <dbReference type="Proteomes" id="UP000507222"/>
    </source>
</evidence>
<gene>
    <name evidence="1" type="ORF">CURHAP_LOCUS18509</name>
</gene>
<sequence>MNSQRRVGKQAHKKALPNVGIKPIILGQIVISFQCLYNRELPSHRVLNTETHNIIPHSSSSHRSLPLSPPSCSLSLSLSLSLSYLRVARSSLLLYNLCPFPSSPPSKSRHHTLNCSHHVAKSGHHTATLPKQWITINFWRQRWDYVKRRRLMAKDDEGQTRHPLVVAVLPDVLKEHRRSIWSRRVLHSREIEPVCPPGTSQFAMGTIT</sequence>
<organism evidence="1 2">
    <name type="scientific">Prunus armeniaca</name>
    <name type="common">Apricot</name>
    <name type="synonym">Armeniaca vulgaris</name>
    <dbReference type="NCBI Taxonomy" id="36596"/>
    <lineage>
        <taxon>Eukaryota</taxon>
        <taxon>Viridiplantae</taxon>
        <taxon>Streptophyta</taxon>
        <taxon>Embryophyta</taxon>
        <taxon>Tracheophyta</taxon>
        <taxon>Spermatophyta</taxon>
        <taxon>Magnoliopsida</taxon>
        <taxon>eudicotyledons</taxon>
        <taxon>Gunneridae</taxon>
        <taxon>Pentapetalae</taxon>
        <taxon>rosids</taxon>
        <taxon>fabids</taxon>
        <taxon>Rosales</taxon>
        <taxon>Rosaceae</taxon>
        <taxon>Amygdaloideae</taxon>
        <taxon>Amygdaleae</taxon>
        <taxon>Prunus</taxon>
    </lineage>
</organism>
<dbReference type="EMBL" id="CAEKDK010000003">
    <property type="protein sequence ID" value="CAB4272012.1"/>
    <property type="molecule type" value="Genomic_DNA"/>
</dbReference>
<proteinExistence type="predicted"/>
<dbReference type="Proteomes" id="UP000507222">
    <property type="component" value="Unassembled WGS sequence"/>
</dbReference>
<name>A0A6J5U7T2_PRUAR</name>
<evidence type="ECO:0000313" key="1">
    <source>
        <dbReference type="EMBL" id="CAB4272012.1"/>
    </source>
</evidence>